<organism evidence="5 6">
    <name type="scientific">Pseudomassariella vexata</name>
    <dbReference type="NCBI Taxonomy" id="1141098"/>
    <lineage>
        <taxon>Eukaryota</taxon>
        <taxon>Fungi</taxon>
        <taxon>Dikarya</taxon>
        <taxon>Ascomycota</taxon>
        <taxon>Pezizomycotina</taxon>
        <taxon>Sordariomycetes</taxon>
        <taxon>Xylariomycetidae</taxon>
        <taxon>Amphisphaeriales</taxon>
        <taxon>Pseudomassariaceae</taxon>
        <taxon>Pseudomassariella</taxon>
    </lineage>
</organism>
<proteinExistence type="inferred from homology"/>
<keyword evidence="3" id="KW-0808">Transferase</keyword>
<dbReference type="GO" id="GO:0016746">
    <property type="term" value="F:acyltransferase activity"/>
    <property type="evidence" value="ECO:0007669"/>
    <property type="project" value="UniProtKB-KW"/>
</dbReference>
<dbReference type="AlphaFoldDB" id="A0A1Y2EBY8"/>
<dbReference type="InterPro" id="IPR023213">
    <property type="entry name" value="CAT-like_dom_sf"/>
</dbReference>
<evidence type="ECO:0000256" key="1">
    <source>
        <dbReference type="ARBA" id="ARBA00005179"/>
    </source>
</evidence>
<dbReference type="InParanoid" id="A0A1Y2EBY8"/>
<name>A0A1Y2EBY8_9PEZI</name>
<evidence type="ECO:0000313" key="5">
    <source>
        <dbReference type="EMBL" id="ORY69093.1"/>
    </source>
</evidence>
<dbReference type="Gene3D" id="3.30.559.10">
    <property type="entry name" value="Chloramphenicol acetyltransferase-like domain"/>
    <property type="match status" value="2"/>
</dbReference>
<dbReference type="RefSeq" id="XP_040719380.1">
    <property type="nucleotide sequence ID" value="XM_040863522.1"/>
</dbReference>
<comment type="similarity">
    <text evidence="2">Belongs to the plant acyltransferase family.</text>
</comment>
<accession>A0A1Y2EBY8</accession>
<gene>
    <name evidence="5" type="ORF">BCR38DRAFT_482563</name>
</gene>
<comment type="pathway">
    <text evidence="1">Secondary metabolite biosynthesis.</text>
</comment>
<dbReference type="STRING" id="1141098.A0A1Y2EBY8"/>
<evidence type="ECO:0000313" key="6">
    <source>
        <dbReference type="Proteomes" id="UP000193689"/>
    </source>
</evidence>
<dbReference type="EMBL" id="MCFJ01000003">
    <property type="protein sequence ID" value="ORY69093.1"/>
    <property type="molecule type" value="Genomic_DNA"/>
</dbReference>
<comment type="caution">
    <text evidence="5">The sequence shown here is derived from an EMBL/GenBank/DDBJ whole genome shotgun (WGS) entry which is preliminary data.</text>
</comment>
<dbReference type="InterPro" id="IPR051283">
    <property type="entry name" value="Sec_Metabolite_Acyltrans"/>
</dbReference>
<dbReference type="Proteomes" id="UP000193689">
    <property type="component" value="Unassembled WGS sequence"/>
</dbReference>
<dbReference type="GeneID" id="63779734"/>
<dbReference type="PANTHER" id="PTHR31896:SF69">
    <property type="entry name" value="FAMILY REGULATORY PROTEIN, PUTATIVE (AFU_ORTHOLOGUE AFUA_3G14730)-RELATED"/>
    <property type="match status" value="1"/>
</dbReference>
<evidence type="ECO:0008006" key="7">
    <source>
        <dbReference type="Google" id="ProtNLM"/>
    </source>
</evidence>
<keyword evidence="4" id="KW-0012">Acyltransferase</keyword>
<sequence length="492" mass="54783">MRNPFRNKPVAPVTVSSDTVIPVASLDDNAVYQTVVVNPLFRFDDVLDAVKLRRSLEKLLDRQDWRKLGARLRRNQENGKLDYHIPAKYDDRRPAISYSHIEYAINIAEHPLASRLPKPTTKPAVVGDPDEFHDLSRRANAPKALGDYLYADEPLLSLHIVSFCDATLVSLLWLHVVMDAVGFKAMLNAWSLVLQGRDDEVPPLLGVGNDPLANLGLHSKEPYKLADRLLIGWRMAVFGIRFAFGLLWWRGNEHRMICIPGSYLQTLRETALQELAIEGENPFLSEGDVLCAWTTRLAVSHLRRDSHQTLPIANAYNFRAVVAGDLLPPPGVYVSNVLGLIYAFLSVRDIFAKPLSYTALIMRRAIGELGSRDQVEAYLAVQAESLAKTGYPALFGDATMHMVTHSNWTQAKLFETDFGPAVVGACERDAEGRGRTNKLGTPSYVQCVGVTTGFPLRNVFLTSGKDAEGNYWVAGYLRKGLWARIDDMLKAG</sequence>
<evidence type="ECO:0000256" key="4">
    <source>
        <dbReference type="ARBA" id="ARBA00023315"/>
    </source>
</evidence>
<protein>
    <recommendedName>
        <fullName evidence="7">Transferase family-domain-containing protein</fullName>
    </recommendedName>
</protein>
<reference evidence="5 6" key="1">
    <citation type="submission" date="2016-07" db="EMBL/GenBank/DDBJ databases">
        <title>Pervasive Adenine N6-methylation of Active Genes in Fungi.</title>
        <authorList>
            <consortium name="DOE Joint Genome Institute"/>
            <person name="Mondo S.J."/>
            <person name="Dannebaum R.O."/>
            <person name="Kuo R.C."/>
            <person name="Labutti K."/>
            <person name="Haridas S."/>
            <person name="Kuo A."/>
            <person name="Salamov A."/>
            <person name="Ahrendt S.R."/>
            <person name="Lipzen A."/>
            <person name="Sullivan W."/>
            <person name="Andreopoulos W.B."/>
            <person name="Clum A."/>
            <person name="Lindquist E."/>
            <person name="Daum C."/>
            <person name="Ramamoorthy G.K."/>
            <person name="Gryganskyi A."/>
            <person name="Culley D."/>
            <person name="Magnuson J.K."/>
            <person name="James T.Y."/>
            <person name="O'Malley M.A."/>
            <person name="Stajich J.E."/>
            <person name="Spatafora J.W."/>
            <person name="Visel A."/>
            <person name="Grigoriev I.V."/>
        </authorList>
    </citation>
    <scope>NUCLEOTIDE SEQUENCE [LARGE SCALE GENOMIC DNA]</scope>
    <source>
        <strain evidence="5 6">CBS 129021</strain>
    </source>
</reference>
<evidence type="ECO:0000256" key="2">
    <source>
        <dbReference type="ARBA" id="ARBA00009861"/>
    </source>
</evidence>
<evidence type="ECO:0000256" key="3">
    <source>
        <dbReference type="ARBA" id="ARBA00022679"/>
    </source>
</evidence>
<keyword evidence="6" id="KW-1185">Reference proteome</keyword>
<dbReference type="PANTHER" id="PTHR31896">
    <property type="entry name" value="FAMILY REGULATORY PROTEIN, PUTATIVE (AFU_ORTHOLOGUE AFUA_3G14730)-RELATED"/>
    <property type="match status" value="1"/>
</dbReference>
<dbReference type="OrthoDB" id="21502at2759"/>